<keyword evidence="4" id="KW-1185">Reference proteome</keyword>
<dbReference type="GO" id="GO:0048731">
    <property type="term" value="P:system development"/>
    <property type="evidence" value="ECO:0007669"/>
    <property type="project" value="UniProtKB-ARBA"/>
</dbReference>
<dbReference type="FunFam" id="1.25.40.10:FF:000285">
    <property type="entry name" value="Pentatricopeptide repeat-containing protein, chloroplastic"/>
    <property type="match status" value="1"/>
</dbReference>
<name>A0A9D4U1U9_ADICA</name>
<dbReference type="PANTHER" id="PTHR24015">
    <property type="entry name" value="OS07G0578800 PROTEIN-RELATED"/>
    <property type="match status" value="1"/>
</dbReference>
<dbReference type="FunFam" id="1.25.40.10:FF:000381">
    <property type="entry name" value="Pentatricopeptide repeat-containing protein"/>
    <property type="match status" value="1"/>
</dbReference>
<dbReference type="InterPro" id="IPR002885">
    <property type="entry name" value="PPR_rpt"/>
</dbReference>
<comment type="caution">
    <text evidence="3">The sequence shown here is derived from an EMBL/GenBank/DDBJ whole genome shotgun (WGS) entry which is preliminary data.</text>
</comment>
<proteinExistence type="predicted"/>
<dbReference type="Proteomes" id="UP000886520">
    <property type="component" value="Chromosome 25"/>
</dbReference>
<sequence>MKSAMNHKVIDQIARSNKCSWNSLVVGHIRQGKYQQALMMYQELQEASLQPNEYAFAALLRACSELMNFQTGFKIHSHIVQIGLLESNLFVGNTLIDMYMKLGWLREARSVFDALSVRDVVSWNVLLSGYVKHDCVEEVLSMFELMQLKEVSPNVVTFLCAMKACGLAGTLNKGCEIHATVARQRLLEREVAVGNALVDMYIKCGSLGLAQEVFNKLVVRDVISWNALMVGHIKFEYAREALHSFERMQLEGVCPDSVTLVCGLKASGLVSATYEGAKMHLRISTEGLLERDLVVANALLDMYATCGYFKQAKQMFNKHLVRGVISWTSLIAGYAKHNHSVDALFCFEQMQHEGIFPNAATLVCALKACGSVGAIEKGQEIHARASILQLLEGNSYIGNSLVDMYAKCGMLGKAQDVFDSLLVKDTASWNVLIAGYAQNEFGKEALACLERMQFERVSPDAVTLVCSLKACTSTENIAEGENLEFEIYRKGLLHDIIVANALINFHTKCGSYSKAQELFDRLPKQDVASWTTIMGSYVKQYQGEDALHCFEQMQVKGVCPDAHSFVFSLKSCGALGALDKGKELHTEIEKMGLLENNVFVCSALVDMYFKCGWAAGAQKLFDRLPIRDCVMWTALLAGYADHAHCIEALSSFEQMDVEGASADVIAFARGLKACETIGAIGKGIDIHVEIAERGLLERAELLLGNALVSMYAKWGLLRHAEEVFHTLSVRDVNSWNALMSGYAQQGDIENVFRILRGMGAEGERPNIITFIGVLNACGHAGFVDTGKSIFEETLKEHGIVPSLKLHMCMIDLLNRAGYIDVSAAMIRNIPSHSNFAVWQSVLNACLKFSHVGLGKLAFLHALQNGQLGGDPAYQVL</sequence>
<dbReference type="Gene3D" id="1.25.40.10">
    <property type="entry name" value="Tetratricopeptide repeat domain"/>
    <property type="match status" value="8"/>
</dbReference>
<feature type="repeat" description="PPR" evidence="2">
    <location>
        <begin position="323"/>
        <end position="357"/>
    </location>
</feature>
<protein>
    <recommendedName>
        <fullName evidence="5">Pentatricopeptide repeat-containing protein</fullName>
    </recommendedName>
</protein>
<reference evidence="3" key="1">
    <citation type="submission" date="2021-01" db="EMBL/GenBank/DDBJ databases">
        <title>Adiantum capillus-veneris genome.</title>
        <authorList>
            <person name="Fang Y."/>
            <person name="Liao Q."/>
        </authorList>
    </citation>
    <scope>NUCLEOTIDE SEQUENCE</scope>
    <source>
        <strain evidence="3">H3</strain>
        <tissue evidence="3">Leaf</tissue>
    </source>
</reference>
<dbReference type="Pfam" id="PF01535">
    <property type="entry name" value="PPR"/>
    <property type="match status" value="8"/>
</dbReference>
<accession>A0A9D4U1U9</accession>
<dbReference type="InterPro" id="IPR011990">
    <property type="entry name" value="TPR-like_helical_dom_sf"/>
</dbReference>
<evidence type="ECO:0000256" key="1">
    <source>
        <dbReference type="ARBA" id="ARBA00022737"/>
    </source>
</evidence>
<dbReference type="GO" id="GO:0009451">
    <property type="term" value="P:RNA modification"/>
    <property type="evidence" value="ECO:0007669"/>
    <property type="project" value="InterPro"/>
</dbReference>
<evidence type="ECO:0000313" key="4">
    <source>
        <dbReference type="Proteomes" id="UP000886520"/>
    </source>
</evidence>
<evidence type="ECO:0000313" key="3">
    <source>
        <dbReference type="EMBL" id="KAI5059863.1"/>
    </source>
</evidence>
<dbReference type="EMBL" id="JABFUD020000025">
    <property type="protein sequence ID" value="KAI5059863.1"/>
    <property type="molecule type" value="Genomic_DNA"/>
</dbReference>
<feature type="repeat" description="PPR" evidence="2">
    <location>
        <begin position="425"/>
        <end position="459"/>
    </location>
</feature>
<dbReference type="AlphaFoldDB" id="A0A9D4U1U9"/>
<keyword evidence="1" id="KW-0677">Repeat</keyword>
<dbReference type="OrthoDB" id="10361896at2759"/>
<dbReference type="NCBIfam" id="TIGR00756">
    <property type="entry name" value="PPR"/>
    <property type="match status" value="6"/>
</dbReference>
<dbReference type="InterPro" id="IPR046960">
    <property type="entry name" value="PPR_At4g14850-like_plant"/>
</dbReference>
<evidence type="ECO:0000256" key="2">
    <source>
        <dbReference type="PROSITE-ProRule" id="PRU00708"/>
    </source>
</evidence>
<organism evidence="3 4">
    <name type="scientific">Adiantum capillus-veneris</name>
    <name type="common">Maidenhair fern</name>
    <dbReference type="NCBI Taxonomy" id="13818"/>
    <lineage>
        <taxon>Eukaryota</taxon>
        <taxon>Viridiplantae</taxon>
        <taxon>Streptophyta</taxon>
        <taxon>Embryophyta</taxon>
        <taxon>Tracheophyta</taxon>
        <taxon>Polypodiopsida</taxon>
        <taxon>Polypodiidae</taxon>
        <taxon>Polypodiales</taxon>
        <taxon>Pteridineae</taxon>
        <taxon>Pteridaceae</taxon>
        <taxon>Vittarioideae</taxon>
        <taxon>Adiantum</taxon>
    </lineage>
</organism>
<feature type="repeat" description="PPR" evidence="2">
    <location>
        <begin position="17"/>
        <end position="51"/>
    </location>
</feature>
<dbReference type="FunFam" id="1.25.40.10:FF:000158">
    <property type="entry name" value="pentatricopeptide repeat-containing protein At2g33680"/>
    <property type="match status" value="1"/>
</dbReference>
<gene>
    <name evidence="3" type="ORF">GOP47_0026182</name>
</gene>
<feature type="repeat" description="PPR" evidence="2">
    <location>
        <begin position="766"/>
        <end position="801"/>
    </location>
</feature>
<dbReference type="GO" id="GO:0003723">
    <property type="term" value="F:RNA binding"/>
    <property type="evidence" value="ECO:0007669"/>
    <property type="project" value="InterPro"/>
</dbReference>
<dbReference type="PANTHER" id="PTHR24015:SF548">
    <property type="entry name" value="OS08G0340900 PROTEIN"/>
    <property type="match status" value="1"/>
</dbReference>
<feature type="repeat" description="PPR" evidence="2">
    <location>
        <begin position="526"/>
        <end position="560"/>
    </location>
</feature>
<feature type="repeat" description="PPR" evidence="2">
    <location>
        <begin position="731"/>
        <end position="765"/>
    </location>
</feature>
<dbReference type="FunFam" id="1.25.40.10:FF:000031">
    <property type="entry name" value="Pentatricopeptide repeat-containing protein mitochondrial"/>
    <property type="match status" value="1"/>
</dbReference>
<dbReference type="PROSITE" id="PS51375">
    <property type="entry name" value="PPR"/>
    <property type="match status" value="8"/>
</dbReference>
<evidence type="ECO:0008006" key="5">
    <source>
        <dbReference type="Google" id="ProtNLM"/>
    </source>
</evidence>
<dbReference type="Pfam" id="PF13041">
    <property type="entry name" value="PPR_2"/>
    <property type="match status" value="5"/>
</dbReference>
<feature type="repeat" description="PPR" evidence="2">
    <location>
        <begin position="119"/>
        <end position="153"/>
    </location>
</feature>
<dbReference type="FunFam" id="1.25.40.10:FF:000344">
    <property type="entry name" value="Pentatricopeptide repeat-containing protein"/>
    <property type="match status" value="1"/>
</dbReference>
<feature type="repeat" description="PPR" evidence="2">
    <location>
        <begin position="221"/>
        <end position="255"/>
    </location>
</feature>